<feature type="region of interest" description="Disordered" evidence="1">
    <location>
        <begin position="1"/>
        <end position="238"/>
    </location>
</feature>
<reference evidence="2" key="2">
    <citation type="submission" date="2021-10" db="EMBL/GenBank/DDBJ databases">
        <title>Phylogenomics reveals ancestral predisposition of the termite-cultivated fungus Termitomyces towards a domesticated lifestyle.</title>
        <authorList>
            <person name="Auxier B."/>
            <person name="Grum-Grzhimaylo A."/>
            <person name="Cardenas M.E."/>
            <person name="Lodge J.D."/>
            <person name="Laessoe T."/>
            <person name="Pedersen O."/>
            <person name="Smith M.E."/>
            <person name="Kuyper T.W."/>
            <person name="Franco-Molano E.A."/>
            <person name="Baroni T.J."/>
            <person name="Aanen D.K."/>
        </authorList>
    </citation>
    <scope>NUCLEOTIDE SEQUENCE</scope>
    <source>
        <strain evidence="2">D49</strain>
    </source>
</reference>
<keyword evidence="3" id="KW-1185">Reference proteome</keyword>
<feature type="compositionally biased region" description="Polar residues" evidence="1">
    <location>
        <begin position="64"/>
        <end position="78"/>
    </location>
</feature>
<protein>
    <submittedName>
        <fullName evidence="2">Uncharacterized protein</fullName>
    </submittedName>
</protein>
<comment type="caution">
    <text evidence="2">The sequence shown here is derived from an EMBL/GenBank/DDBJ whole genome shotgun (WGS) entry which is preliminary data.</text>
</comment>
<dbReference type="AlphaFoldDB" id="A0A9P7FP64"/>
<dbReference type="EMBL" id="JABCKI010006298">
    <property type="protein sequence ID" value="KAG5634715.1"/>
    <property type="molecule type" value="Genomic_DNA"/>
</dbReference>
<dbReference type="Proteomes" id="UP000717328">
    <property type="component" value="Unassembled WGS sequence"/>
</dbReference>
<evidence type="ECO:0000256" key="1">
    <source>
        <dbReference type="SAM" id="MobiDB-lite"/>
    </source>
</evidence>
<feature type="compositionally biased region" description="Polar residues" evidence="1">
    <location>
        <begin position="1"/>
        <end position="19"/>
    </location>
</feature>
<reference evidence="2" key="1">
    <citation type="submission" date="2021-02" db="EMBL/GenBank/DDBJ databases">
        <authorList>
            <person name="Nieuwenhuis M."/>
            <person name="Van De Peppel L.J.J."/>
        </authorList>
    </citation>
    <scope>NUCLEOTIDE SEQUENCE</scope>
    <source>
        <strain evidence="2">D49</strain>
    </source>
</reference>
<feature type="compositionally biased region" description="Low complexity" evidence="1">
    <location>
        <begin position="20"/>
        <end position="34"/>
    </location>
</feature>
<feature type="compositionally biased region" description="Basic and acidic residues" evidence="1">
    <location>
        <begin position="312"/>
        <end position="339"/>
    </location>
</feature>
<accession>A0A9P7FP64</accession>
<sequence length="369" mass="41036">MESPTQPTSNQRISNPTRHQQPIGQQRQQPIQRPALRRTSYSQQLNPNRPHVTSHTPPRVVSPPTANQQLVSGQQPTQHPIGVKRPPPRRKPVPALQPSSLRFAQEARGSPVSNLSQLPARAQLYSRAHSTPPSSQPTRGPPTPQSTAVLPATARTQGQRLHRPQEPALDVRTVTRDTLDSEVDPRVDVPEALESSVPEPTPAADILLTREPSPAAKATAEQQPPQHSALDSEVPSSKSKLVAEWTPVKGRGAMPENTTYQAEAMIAAPIQAMCASQSQRQREFEELMKDFLYSFTAGEELRQRRYKDSAQARTAAFEKNHKARQAEFSEAQHNREESTKATMDSWKAQFTAIREGWQGKAEQEAIYRD</sequence>
<evidence type="ECO:0000313" key="3">
    <source>
        <dbReference type="Proteomes" id="UP000717328"/>
    </source>
</evidence>
<evidence type="ECO:0000313" key="2">
    <source>
        <dbReference type="EMBL" id="KAG5634715.1"/>
    </source>
</evidence>
<feature type="compositionally biased region" description="Polar residues" evidence="1">
    <location>
        <begin position="39"/>
        <end position="56"/>
    </location>
</feature>
<feature type="region of interest" description="Disordered" evidence="1">
    <location>
        <begin position="312"/>
        <end position="343"/>
    </location>
</feature>
<gene>
    <name evidence="2" type="ORF">H0H81_001012</name>
</gene>
<name>A0A9P7FP64_9AGAR</name>
<organism evidence="2 3">
    <name type="scientific">Sphagnurus paluster</name>
    <dbReference type="NCBI Taxonomy" id="117069"/>
    <lineage>
        <taxon>Eukaryota</taxon>
        <taxon>Fungi</taxon>
        <taxon>Dikarya</taxon>
        <taxon>Basidiomycota</taxon>
        <taxon>Agaricomycotina</taxon>
        <taxon>Agaricomycetes</taxon>
        <taxon>Agaricomycetidae</taxon>
        <taxon>Agaricales</taxon>
        <taxon>Tricholomatineae</taxon>
        <taxon>Lyophyllaceae</taxon>
        <taxon>Sphagnurus</taxon>
    </lineage>
</organism>
<feature type="compositionally biased region" description="Polar residues" evidence="1">
    <location>
        <begin position="128"/>
        <end position="138"/>
    </location>
</feature>
<proteinExistence type="predicted"/>
<feature type="compositionally biased region" description="Basic and acidic residues" evidence="1">
    <location>
        <begin position="173"/>
        <end position="189"/>
    </location>
</feature>